<organism evidence="1">
    <name type="scientific">marine sediment metagenome</name>
    <dbReference type="NCBI Taxonomy" id="412755"/>
    <lineage>
        <taxon>unclassified sequences</taxon>
        <taxon>metagenomes</taxon>
        <taxon>ecological metagenomes</taxon>
    </lineage>
</organism>
<name>A0A0F9HBR7_9ZZZZ</name>
<gene>
    <name evidence="1" type="ORF">LCGC14_1722680</name>
</gene>
<evidence type="ECO:0000313" key="1">
    <source>
        <dbReference type="EMBL" id="KKM09655.1"/>
    </source>
</evidence>
<dbReference type="AlphaFoldDB" id="A0A0F9HBR7"/>
<dbReference type="InterPro" id="IPR010767">
    <property type="entry name" value="Phage_CGC-2007_Cje0229"/>
</dbReference>
<evidence type="ECO:0008006" key="2">
    <source>
        <dbReference type="Google" id="ProtNLM"/>
    </source>
</evidence>
<dbReference type="Pfam" id="PF07087">
    <property type="entry name" value="DUF1353"/>
    <property type="match status" value="1"/>
</dbReference>
<comment type="caution">
    <text evidence="1">The sequence shown here is derived from an EMBL/GenBank/DDBJ whole genome shotgun (WGS) entry which is preliminary data.</text>
</comment>
<sequence>MNKTRYTSRLEVSPEDDGEHWRVLRSFLFECGHLGSGVVVRVEAGFITDFASFPKILWRGLMWWLPGWAKYSKPSPIHDRLYQSHYLEVDGDQGPVEEPVTRKRADQIFLEAMHVAWRHHKSGRVIARLEYWGVRAFGWLGWARSLDRG</sequence>
<dbReference type="EMBL" id="LAZR01015524">
    <property type="protein sequence ID" value="KKM09655.1"/>
    <property type="molecule type" value="Genomic_DNA"/>
</dbReference>
<protein>
    <recommendedName>
        <fullName evidence="2">DUF1353 domain-containing protein</fullName>
    </recommendedName>
</protein>
<proteinExistence type="predicted"/>
<accession>A0A0F9HBR7</accession>
<reference evidence="1" key="1">
    <citation type="journal article" date="2015" name="Nature">
        <title>Complex archaea that bridge the gap between prokaryotes and eukaryotes.</title>
        <authorList>
            <person name="Spang A."/>
            <person name="Saw J.H."/>
            <person name="Jorgensen S.L."/>
            <person name="Zaremba-Niedzwiedzka K."/>
            <person name="Martijn J."/>
            <person name="Lind A.E."/>
            <person name="van Eijk R."/>
            <person name="Schleper C."/>
            <person name="Guy L."/>
            <person name="Ettema T.J."/>
        </authorList>
    </citation>
    <scope>NUCLEOTIDE SEQUENCE</scope>
</reference>